<dbReference type="Pfam" id="PF00805">
    <property type="entry name" value="Pentapeptide"/>
    <property type="match status" value="2"/>
</dbReference>
<accession>A0A1J1LG79</accession>
<dbReference type="EMBL" id="CZDF01000132">
    <property type="protein sequence ID" value="CUR31480.1"/>
    <property type="molecule type" value="Genomic_DNA"/>
</dbReference>
<feature type="chain" id="PRO_5013085651" evidence="2">
    <location>
        <begin position="24"/>
        <end position="255"/>
    </location>
</feature>
<evidence type="ECO:0000256" key="1">
    <source>
        <dbReference type="PROSITE-ProRule" id="PRU00339"/>
    </source>
</evidence>
<organism evidence="3 4">
    <name type="scientific">Planktothrix tepida PCC 9214</name>
    <dbReference type="NCBI Taxonomy" id="671072"/>
    <lineage>
        <taxon>Bacteria</taxon>
        <taxon>Bacillati</taxon>
        <taxon>Cyanobacteriota</taxon>
        <taxon>Cyanophyceae</taxon>
        <taxon>Oscillatoriophycideae</taxon>
        <taxon>Oscillatoriales</taxon>
        <taxon>Microcoleaceae</taxon>
        <taxon>Planktothrix</taxon>
    </lineage>
</organism>
<evidence type="ECO:0000256" key="2">
    <source>
        <dbReference type="SAM" id="SignalP"/>
    </source>
</evidence>
<proteinExistence type="predicted"/>
<feature type="signal peptide" evidence="2">
    <location>
        <begin position="1"/>
        <end position="23"/>
    </location>
</feature>
<dbReference type="Gene3D" id="1.25.40.10">
    <property type="entry name" value="Tetratricopeptide repeat domain"/>
    <property type="match status" value="1"/>
</dbReference>
<dbReference type="Gene3D" id="2.160.20.80">
    <property type="entry name" value="E3 ubiquitin-protein ligase SopA"/>
    <property type="match status" value="1"/>
</dbReference>
<name>A0A1J1LG79_9CYAN</name>
<feature type="repeat" description="TPR" evidence="1">
    <location>
        <begin position="141"/>
        <end position="174"/>
    </location>
</feature>
<reference evidence="4" key="1">
    <citation type="submission" date="2015-10" db="EMBL/GenBank/DDBJ databases">
        <authorList>
            <person name="Regsiter A."/>
            <person name="william w."/>
        </authorList>
    </citation>
    <scope>NUCLEOTIDE SEQUENCE [LARGE SCALE GENOMIC DNA]</scope>
</reference>
<sequence length="255" mass="26804">MKQRMIAGVALLVVLSPLTPAKAENLEETQKLLATKQCQNCDLSGAGLVLANLVGANLNGANLVGANLSRSNLTGADLRGANLTGASLFGANLTGANLTGAILNGTDLRSSYLTNAILDPKSLNNAQLVGVVGLPANSGSAEDFYRLGVTEAKSGHYVNAIDFYNQALRLDPNLAAAYFGRSMARADLGDLVGAIGDAKQAQQLYKTLNSPEGEQISLQLVETLEYRQNPDTNKPRGGFLGMLETAAPMLLRLLF</sequence>
<dbReference type="PROSITE" id="PS50293">
    <property type="entry name" value="TPR_REGION"/>
    <property type="match status" value="1"/>
</dbReference>
<keyword evidence="4" id="KW-1185">Reference proteome</keyword>
<dbReference type="RefSeq" id="WP_072718721.1">
    <property type="nucleotide sequence ID" value="NZ_LN889782.1"/>
</dbReference>
<dbReference type="STRING" id="671072.PL9214291071"/>
<evidence type="ECO:0000313" key="4">
    <source>
        <dbReference type="Proteomes" id="UP000184315"/>
    </source>
</evidence>
<dbReference type="InterPro" id="IPR011990">
    <property type="entry name" value="TPR-like_helical_dom_sf"/>
</dbReference>
<evidence type="ECO:0000313" key="3">
    <source>
        <dbReference type="EMBL" id="CUR31480.1"/>
    </source>
</evidence>
<dbReference type="SMART" id="SM00028">
    <property type="entry name" value="TPR"/>
    <property type="match status" value="2"/>
</dbReference>
<dbReference type="InterPro" id="IPR044213">
    <property type="entry name" value="At2g44920-like"/>
</dbReference>
<dbReference type="PANTHER" id="PTHR47200">
    <property type="entry name" value="THYLAKOID LUMENAL 15 KDA PROTEIN 1, CHLOROPLASTIC"/>
    <property type="match status" value="1"/>
</dbReference>
<dbReference type="OrthoDB" id="481042at2"/>
<dbReference type="Pfam" id="PF00515">
    <property type="entry name" value="TPR_1"/>
    <property type="match status" value="1"/>
</dbReference>
<keyword evidence="1" id="KW-0802">TPR repeat</keyword>
<dbReference type="PANTHER" id="PTHR47200:SF2">
    <property type="entry name" value="THYLAKOID LUMENAL 15 KDA PROTEIN 1, CHLOROPLASTIC"/>
    <property type="match status" value="1"/>
</dbReference>
<dbReference type="SUPFAM" id="SSF141571">
    <property type="entry name" value="Pentapeptide repeat-like"/>
    <property type="match status" value="1"/>
</dbReference>
<dbReference type="Proteomes" id="UP000184315">
    <property type="component" value="Unassembled WGS sequence"/>
</dbReference>
<dbReference type="SUPFAM" id="SSF48452">
    <property type="entry name" value="TPR-like"/>
    <property type="match status" value="1"/>
</dbReference>
<dbReference type="PROSITE" id="PS50005">
    <property type="entry name" value="TPR"/>
    <property type="match status" value="1"/>
</dbReference>
<protein>
    <submittedName>
        <fullName evidence="3">TPR repeat protein</fullName>
    </submittedName>
</protein>
<keyword evidence="2" id="KW-0732">Signal</keyword>
<dbReference type="InterPro" id="IPR001646">
    <property type="entry name" value="5peptide_repeat"/>
</dbReference>
<dbReference type="AlphaFoldDB" id="A0A1J1LG79"/>
<dbReference type="InterPro" id="IPR019734">
    <property type="entry name" value="TPR_rpt"/>
</dbReference>
<gene>
    <name evidence="3" type="ORF">PL9214291071</name>
</gene>